<dbReference type="InterPro" id="IPR052917">
    <property type="entry name" value="Stress-Dev_Protein"/>
</dbReference>
<reference evidence="2" key="1">
    <citation type="journal article" date="2014" name="Int. J. Syst. Evol. Microbiol.">
        <title>Complete genome sequence of Corynebacterium casei LMG S-19264T (=DSM 44701T), isolated from a smear-ripened cheese.</title>
        <authorList>
            <consortium name="US DOE Joint Genome Institute (JGI-PGF)"/>
            <person name="Walter F."/>
            <person name="Albersmeier A."/>
            <person name="Kalinowski J."/>
            <person name="Ruckert C."/>
        </authorList>
    </citation>
    <scope>NUCLEOTIDE SEQUENCE</scope>
    <source>
        <strain evidence="2">KCTC 32296</strain>
    </source>
</reference>
<evidence type="ECO:0000313" key="2">
    <source>
        <dbReference type="EMBL" id="GGZ28404.1"/>
    </source>
</evidence>
<dbReference type="Pfam" id="PF16242">
    <property type="entry name" value="Pyrid_ox_like"/>
    <property type="match status" value="1"/>
</dbReference>
<dbReference type="InterPro" id="IPR038725">
    <property type="entry name" value="YdaG_split_barrel_FMN-bd"/>
</dbReference>
<dbReference type="PANTHER" id="PTHR34818:SF1">
    <property type="entry name" value="PROTEIN BLI-3"/>
    <property type="match status" value="1"/>
</dbReference>
<dbReference type="PANTHER" id="PTHR34818">
    <property type="entry name" value="PROTEIN BLI-3"/>
    <property type="match status" value="1"/>
</dbReference>
<organism evidence="2 3">
    <name type="scientific">Asticcacaulis endophyticus</name>
    <dbReference type="NCBI Taxonomy" id="1395890"/>
    <lineage>
        <taxon>Bacteria</taxon>
        <taxon>Pseudomonadati</taxon>
        <taxon>Pseudomonadota</taxon>
        <taxon>Alphaproteobacteria</taxon>
        <taxon>Caulobacterales</taxon>
        <taxon>Caulobacteraceae</taxon>
        <taxon>Asticcacaulis</taxon>
    </lineage>
</organism>
<evidence type="ECO:0000313" key="3">
    <source>
        <dbReference type="Proteomes" id="UP000662572"/>
    </source>
</evidence>
<dbReference type="InterPro" id="IPR012349">
    <property type="entry name" value="Split_barrel_FMN-bd"/>
</dbReference>
<dbReference type="AlphaFoldDB" id="A0A918PZF5"/>
<dbReference type="EMBL" id="BMZB01000001">
    <property type="protein sequence ID" value="GGZ28404.1"/>
    <property type="molecule type" value="Genomic_DNA"/>
</dbReference>
<name>A0A918PZF5_9CAUL</name>
<dbReference type="RefSeq" id="WP_189485545.1">
    <property type="nucleotide sequence ID" value="NZ_BMZB01000001.1"/>
</dbReference>
<feature type="domain" description="General stress protein FMN-binding split barrel" evidence="1">
    <location>
        <begin position="7"/>
        <end position="135"/>
    </location>
</feature>
<comment type="caution">
    <text evidence="2">The sequence shown here is derived from an EMBL/GenBank/DDBJ whole genome shotgun (WGS) entry which is preliminary data.</text>
</comment>
<gene>
    <name evidence="2" type="ORF">GCM10011273_12770</name>
</gene>
<sequence>MTEKDITEKFWKALRSDRTVMLGLRNVAPRPMTALVDGDEGGPIWIFTSKDTELAKALTPDETARFTFADKGHNVFATVYGALNPHNDRAVIDRLWNPFIAAWFTGKDDPKLQLLRFDARDAEIWVDASSLMAGLKLLLGSDPKEDFKDKVAKVEL</sequence>
<dbReference type="Proteomes" id="UP000662572">
    <property type="component" value="Unassembled WGS sequence"/>
</dbReference>
<dbReference type="Gene3D" id="2.30.110.10">
    <property type="entry name" value="Electron Transport, Fmn-binding Protein, Chain A"/>
    <property type="match status" value="1"/>
</dbReference>
<keyword evidence="3" id="KW-1185">Reference proteome</keyword>
<reference evidence="2" key="2">
    <citation type="submission" date="2020-09" db="EMBL/GenBank/DDBJ databases">
        <authorList>
            <person name="Sun Q."/>
            <person name="Kim S."/>
        </authorList>
    </citation>
    <scope>NUCLEOTIDE SEQUENCE</scope>
    <source>
        <strain evidence="2">KCTC 32296</strain>
    </source>
</reference>
<accession>A0A918PZF5</accession>
<dbReference type="SUPFAM" id="SSF50475">
    <property type="entry name" value="FMN-binding split barrel"/>
    <property type="match status" value="1"/>
</dbReference>
<proteinExistence type="predicted"/>
<protein>
    <submittedName>
        <fullName evidence="2">General stress protein</fullName>
    </submittedName>
</protein>
<evidence type="ECO:0000259" key="1">
    <source>
        <dbReference type="Pfam" id="PF16242"/>
    </source>
</evidence>